<name>A0A151U494_CAJCA</name>
<dbReference type="Gramene" id="C.cajan_06528.t">
    <property type="protein sequence ID" value="C.cajan_06528.t.cds1"/>
    <property type="gene ID" value="C.cajan_06528"/>
</dbReference>
<protein>
    <recommendedName>
        <fullName evidence="5">DUF4283 domain-containing protein</fullName>
    </recommendedName>
</protein>
<proteinExistence type="predicted"/>
<dbReference type="AlphaFoldDB" id="A0A151U494"/>
<organism evidence="3 4">
    <name type="scientific">Cajanus cajan</name>
    <name type="common">Pigeon pea</name>
    <name type="synonym">Cajanus indicus</name>
    <dbReference type="NCBI Taxonomy" id="3821"/>
    <lineage>
        <taxon>Eukaryota</taxon>
        <taxon>Viridiplantae</taxon>
        <taxon>Streptophyta</taxon>
        <taxon>Embryophyta</taxon>
        <taxon>Tracheophyta</taxon>
        <taxon>Spermatophyta</taxon>
        <taxon>Magnoliopsida</taxon>
        <taxon>eudicotyledons</taxon>
        <taxon>Gunneridae</taxon>
        <taxon>Pentapetalae</taxon>
        <taxon>rosids</taxon>
        <taxon>fabids</taxon>
        <taxon>Fabales</taxon>
        <taxon>Fabaceae</taxon>
        <taxon>Papilionoideae</taxon>
        <taxon>50 kb inversion clade</taxon>
        <taxon>NPAAA clade</taxon>
        <taxon>indigoferoid/millettioid clade</taxon>
        <taxon>Phaseoleae</taxon>
        <taxon>Cajanus</taxon>
    </lineage>
</organism>
<sequence>MLLDREENTHNNDEGKNGEVWQPRCGVSIREIELGLFLFQFYHTLDIQRILKLGPWSFNRYLLILGIIKDGDIPSQIPLFKVPFWIQIDNVSMGFYSQIVGQNLGNHIDEFLDYDVKNTQQFWRTYMRLRVLIDVRHTLKKSKRIKKQGGEAIEVIFKYECLGPYCFFYRLLGHLDDNCERLFSMPHDDGKRS</sequence>
<evidence type="ECO:0000313" key="4">
    <source>
        <dbReference type="Proteomes" id="UP000075243"/>
    </source>
</evidence>
<evidence type="ECO:0008006" key="5">
    <source>
        <dbReference type="Google" id="ProtNLM"/>
    </source>
</evidence>
<dbReference type="EMBL" id="CM003604">
    <property type="protein sequence ID" value="KYP74048.1"/>
    <property type="molecule type" value="Genomic_DNA"/>
</dbReference>
<evidence type="ECO:0000313" key="3">
    <source>
        <dbReference type="EMBL" id="KYP74048.1"/>
    </source>
</evidence>
<accession>A0A151U494</accession>
<evidence type="ECO:0000259" key="2">
    <source>
        <dbReference type="Pfam" id="PF14392"/>
    </source>
</evidence>
<dbReference type="InterPro" id="IPR040256">
    <property type="entry name" value="At4g02000-like"/>
</dbReference>
<dbReference type="PANTHER" id="PTHR31286">
    <property type="entry name" value="GLYCINE-RICH CELL WALL STRUCTURAL PROTEIN 1.8-LIKE"/>
    <property type="match status" value="1"/>
</dbReference>
<dbReference type="Proteomes" id="UP000075243">
    <property type="component" value="Chromosome 2"/>
</dbReference>
<dbReference type="OMA" id="NTILAWC"/>
<keyword evidence="4" id="KW-1185">Reference proteome</keyword>
<dbReference type="InterPro" id="IPR025836">
    <property type="entry name" value="Zn_knuckle_CX2CX4HX4C"/>
</dbReference>
<reference evidence="3 4" key="1">
    <citation type="journal article" date="2012" name="Nat. Biotechnol.">
        <title>Draft genome sequence of pigeonpea (Cajanus cajan), an orphan legume crop of resource-poor farmers.</title>
        <authorList>
            <person name="Varshney R.K."/>
            <person name="Chen W."/>
            <person name="Li Y."/>
            <person name="Bharti A.K."/>
            <person name="Saxena R.K."/>
            <person name="Schlueter J.A."/>
            <person name="Donoghue M.T."/>
            <person name="Azam S."/>
            <person name="Fan G."/>
            <person name="Whaley A.M."/>
            <person name="Farmer A.D."/>
            <person name="Sheridan J."/>
            <person name="Iwata A."/>
            <person name="Tuteja R."/>
            <person name="Penmetsa R.V."/>
            <person name="Wu W."/>
            <person name="Upadhyaya H.D."/>
            <person name="Yang S.P."/>
            <person name="Shah T."/>
            <person name="Saxena K.B."/>
            <person name="Michael T."/>
            <person name="McCombie W.R."/>
            <person name="Yang B."/>
            <person name="Zhang G."/>
            <person name="Yang H."/>
            <person name="Wang J."/>
            <person name="Spillane C."/>
            <person name="Cook D.R."/>
            <person name="May G.D."/>
            <person name="Xu X."/>
            <person name="Jackson S.A."/>
        </authorList>
    </citation>
    <scope>NUCLEOTIDE SEQUENCE [LARGE SCALE GENOMIC DNA]</scope>
    <source>
        <strain evidence="4">cv. Asha</strain>
    </source>
</reference>
<evidence type="ECO:0000259" key="1">
    <source>
        <dbReference type="Pfam" id="PF14111"/>
    </source>
</evidence>
<gene>
    <name evidence="3" type="ORF">KK1_006715</name>
</gene>
<dbReference type="PANTHER" id="PTHR31286:SF153">
    <property type="entry name" value="DUF4283 DOMAIN PROTEIN"/>
    <property type="match status" value="1"/>
</dbReference>
<dbReference type="InterPro" id="IPR025558">
    <property type="entry name" value="DUF4283"/>
</dbReference>
<feature type="domain" description="Zinc knuckle CX2CX4HX4C" evidence="2">
    <location>
        <begin position="133"/>
        <end position="180"/>
    </location>
</feature>
<feature type="domain" description="DUF4283" evidence="1">
    <location>
        <begin position="20"/>
        <end position="65"/>
    </location>
</feature>
<dbReference type="Pfam" id="PF14392">
    <property type="entry name" value="zf-CCHC_4"/>
    <property type="match status" value="1"/>
</dbReference>
<dbReference type="Pfam" id="PF14111">
    <property type="entry name" value="DUF4283"/>
    <property type="match status" value="1"/>
</dbReference>